<protein>
    <submittedName>
        <fullName evidence="2">O-antigen ligase domain-containing protein</fullName>
    </submittedName>
</protein>
<sequence>MNDPIKPENFPERLVWYSMVYIYGFYLLGAIYIVGSVLGVILGLYVGLKWWLQTEATPEAEKIKIHWLIWVWIIGMAMMQMALIIGHLDFDLPTSTIIKSSIGWLKGWAALALYPLAGCLPIRPRLIYRAVCVICLQTLLISPLLIIAPLLHFPEILYVSPLKAVGGPGTTFFDVSFYEVDFDGSIRQRLFTPWGPALGFVANIYFVLALKEKNKKWRWFGIIGSLYLAQICKSRLAIVSLILTPIFTFCLARLSRPFTLMVLGIGSTITGIMAPWLFNLLDTVMRKFTEARSESSRVRTTLKQIAGYRWETEAPIWGHGIVESGPHVVEYMPIGSHHTWYGLLFVKGIVGFYALAIPMVLSLFLLLIKAQRYAVAEAGLAVLFILFLYTFGENLEILAYLYWPGLIIMGLGFYASGDRPDYQ</sequence>
<feature type="transmembrane region" description="Helical" evidence="1">
    <location>
        <begin position="258"/>
        <end position="278"/>
    </location>
</feature>
<evidence type="ECO:0000313" key="2">
    <source>
        <dbReference type="EMBL" id="MBE9254333.1"/>
    </source>
</evidence>
<evidence type="ECO:0000256" key="1">
    <source>
        <dbReference type="SAM" id="Phobius"/>
    </source>
</evidence>
<feature type="transmembrane region" description="Helical" evidence="1">
    <location>
        <begin position="126"/>
        <end position="151"/>
    </location>
</feature>
<feature type="transmembrane region" description="Helical" evidence="1">
    <location>
        <begin position="397"/>
        <end position="415"/>
    </location>
</feature>
<feature type="transmembrane region" description="Helical" evidence="1">
    <location>
        <begin position="67"/>
        <end position="85"/>
    </location>
</feature>
<organism evidence="2 3">
    <name type="scientific">Synechocystis salina LEGE 00031</name>
    <dbReference type="NCBI Taxonomy" id="1828736"/>
    <lineage>
        <taxon>Bacteria</taxon>
        <taxon>Bacillati</taxon>
        <taxon>Cyanobacteriota</taxon>
        <taxon>Cyanophyceae</taxon>
        <taxon>Synechococcales</taxon>
        <taxon>Merismopediaceae</taxon>
        <taxon>Synechocystis</taxon>
    </lineage>
</organism>
<dbReference type="EMBL" id="JADEVV010000028">
    <property type="protein sequence ID" value="MBE9254333.1"/>
    <property type="molecule type" value="Genomic_DNA"/>
</dbReference>
<comment type="caution">
    <text evidence="2">The sequence shown here is derived from an EMBL/GenBank/DDBJ whole genome shotgun (WGS) entry which is preliminary data.</text>
</comment>
<dbReference type="RefSeq" id="WP_194019956.1">
    <property type="nucleotide sequence ID" value="NZ_JADEVV010000028.1"/>
</dbReference>
<feature type="transmembrane region" description="Helical" evidence="1">
    <location>
        <begin position="97"/>
        <end position="114"/>
    </location>
</feature>
<dbReference type="GO" id="GO:0016874">
    <property type="term" value="F:ligase activity"/>
    <property type="evidence" value="ECO:0007669"/>
    <property type="project" value="UniProtKB-KW"/>
</dbReference>
<keyword evidence="3" id="KW-1185">Reference proteome</keyword>
<name>A0ABR9VV40_9SYNC</name>
<feature type="transmembrane region" description="Helical" evidence="1">
    <location>
        <begin position="20"/>
        <end position="46"/>
    </location>
</feature>
<keyword evidence="1" id="KW-0472">Membrane</keyword>
<gene>
    <name evidence="2" type="ORF">IQ217_10855</name>
</gene>
<keyword evidence="2" id="KW-0436">Ligase</keyword>
<proteinExistence type="predicted"/>
<reference evidence="2 3" key="1">
    <citation type="submission" date="2020-10" db="EMBL/GenBank/DDBJ databases">
        <authorList>
            <person name="Castelo-Branco R."/>
            <person name="Eusebio N."/>
            <person name="Adriana R."/>
            <person name="Vieira A."/>
            <person name="Brugerolle De Fraissinette N."/>
            <person name="Rezende De Castro R."/>
            <person name="Schneider M.P."/>
            <person name="Vasconcelos V."/>
            <person name="Leao P.N."/>
        </authorList>
    </citation>
    <scope>NUCLEOTIDE SEQUENCE [LARGE SCALE GENOMIC DNA]</scope>
    <source>
        <strain evidence="2 3">LEGE 00031</strain>
    </source>
</reference>
<accession>A0ABR9VV40</accession>
<keyword evidence="1" id="KW-1133">Transmembrane helix</keyword>
<dbReference type="Proteomes" id="UP000658720">
    <property type="component" value="Unassembled WGS sequence"/>
</dbReference>
<keyword evidence="1" id="KW-0812">Transmembrane</keyword>
<feature type="transmembrane region" description="Helical" evidence="1">
    <location>
        <begin position="340"/>
        <end position="366"/>
    </location>
</feature>
<feature type="transmembrane region" description="Helical" evidence="1">
    <location>
        <begin position="191"/>
        <end position="210"/>
    </location>
</feature>
<feature type="transmembrane region" description="Helical" evidence="1">
    <location>
        <begin position="373"/>
        <end position="391"/>
    </location>
</feature>
<evidence type="ECO:0000313" key="3">
    <source>
        <dbReference type="Proteomes" id="UP000658720"/>
    </source>
</evidence>